<evidence type="ECO:0000256" key="9">
    <source>
        <dbReference type="RuleBase" id="RU000644"/>
    </source>
</evidence>
<dbReference type="Gene3D" id="2.40.30.10">
    <property type="entry name" value="Translation factors"/>
    <property type="match status" value="2"/>
</dbReference>
<evidence type="ECO:0000313" key="12">
    <source>
        <dbReference type="EMBL" id="SMD02517.1"/>
    </source>
</evidence>
<dbReference type="Pfam" id="PF04760">
    <property type="entry name" value="IF2_N"/>
    <property type="match status" value="1"/>
</dbReference>
<dbReference type="Pfam" id="PF11987">
    <property type="entry name" value="IF-2"/>
    <property type="match status" value="1"/>
</dbReference>
<dbReference type="Pfam" id="PF08364">
    <property type="entry name" value="IF2_assoc"/>
    <property type="match status" value="1"/>
</dbReference>
<feature type="compositionally biased region" description="Gly residues" evidence="10">
    <location>
        <begin position="269"/>
        <end position="280"/>
    </location>
</feature>
<dbReference type="HAMAP" id="MF_00100_B">
    <property type="entry name" value="IF_2_B"/>
    <property type="match status" value="1"/>
</dbReference>
<dbReference type="OrthoDB" id="9811804at2"/>
<dbReference type="CDD" id="cd03692">
    <property type="entry name" value="mtIF2_IVc"/>
    <property type="match status" value="1"/>
</dbReference>
<feature type="compositionally biased region" description="Low complexity" evidence="10">
    <location>
        <begin position="200"/>
        <end position="223"/>
    </location>
</feature>
<dbReference type="InterPro" id="IPR000178">
    <property type="entry name" value="TF_IF2_bacterial-like"/>
</dbReference>
<gene>
    <name evidence="8" type="primary">infB</name>
    <name evidence="12" type="ORF">SAMN06297251_1199</name>
</gene>
<feature type="binding site" evidence="8">
    <location>
        <begin position="637"/>
        <end position="641"/>
    </location>
    <ligand>
        <name>GTP</name>
        <dbReference type="ChEBI" id="CHEBI:37565"/>
    </ligand>
</feature>
<evidence type="ECO:0000313" key="13">
    <source>
        <dbReference type="Proteomes" id="UP000192656"/>
    </source>
</evidence>
<evidence type="ECO:0000256" key="1">
    <source>
        <dbReference type="ARBA" id="ARBA00007733"/>
    </source>
</evidence>
<keyword evidence="5 8" id="KW-0547">Nucleotide-binding</keyword>
<dbReference type="InterPro" id="IPR027417">
    <property type="entry name" value="P-loop_NTPase"/>
</dbReference>
<dbReference type="InterPro" id="IPR015760">
    <property type="entry name" value="TIF_IF2"/>
</dbReference>
<dbReference type="InterPro" id="IPR000795">
    <property type="entry name" value="T_Tr_GTP-bd_dom"/>
</dbReference>
<comment type="similarity">
    <text evidence="1 8 9">Belongs to the TRAFAC class translation factor GTPase superfamily. Classic translation factor GTPase family. IF-2 subfamily.</text>
</comment>
<comment type="function">
    <text evidence="8 9">One of the essential components for the initiation of protein synthesis. Protects formylmethionyl-tRNA from spontaneous hydrolysis and promotes its binding to the 30S ribosomal subunits. Also involved in the hydrolysis of GTP during the formation of the 70S ribosomal complex.</text>
</comment>
<evidence type="ECO:0000256" key="6">
    <source>
        <dbReference type="ARBA" id="ARBA00022917"/>
    </source>
</evidence>
<feature type="region of interest" description="G-domain" evidence="8">
    <location>
        <begin position="585"/>
        <end position="733"/>
    </location>
</feature>
<keyword evidence="3 8" id="KW-0963">Cytoplasm</keyword>
<feature type="region of interest" description="Disordered" evidence="10">
    <location>
        <begin position="1"/>
        <end position="496"/>
    </location>
</feature>
<dbReference type="InterPro" id="IPR006847">
    <property type="entry name" value="IF2_N"/>
</dbReference>
<dbReference type="NCBIfam" id="TIGR00487">
    <property type="entry name" value="IF-2"/>
    <property type="match status" value="1"/>
</dbReference>
<dbReference type="PANTHER" id="PTHR43381">
    <property type="entry name" value="TRANSLATION INITIATION FACTOR IF-2-RELATED"/>
    <property type="match status" value="1"/>
</dbReference>
<feature type="binding site" evidence="8">
    <location>
        <begin position="691"/>
        <end position="694"/>
    </location>
    <ligand>
        <name>GTP</name>
        <dbReference type="ChEBI" id="CHEBI:37565"/>
    </ligand>
</feature>
<reference evidence="12 13" key="1">
    <citation type="submission" date="2017-04" db="EMBL/GenBank/DDBJ databases">
        <authorList>
            <person name="Afonso C.L."/>
            <person name="Miller P.J."/>
            <person name="Scott M.A."/>
            <person name="Spackman E."/>
            <person name="Goraichik I."/>
            <person name="Dimitrov K.M."/>
            <person name="Suarez D.L."/>
            <person name="Swayne D.E."/>
        </authorList>
    </citation>
    <scope>NUCLEOTIDE SEQUENCE [LARGE SCALE GENOMIC DNA]</scope>
    <source>
        <strain evidence="12 13">CGMCC 1.10972</strain>
    </source>
</reference>
<feature type="compositionally biased region" description="Low complexity" evidence="10">
    <location>
        <begin position="110"/>
        <end position="150"/>
    </location>
</feature>
<protein>
    <recommendedName>
        <fullName evidence="2 8">Translation initiation factor IF-2</fullName>
    </recommendedName>
</protein>
<dbReference type="InterPro" id="IPR036925">
    <property type="entry name" value="TIF_IF2_dom3_sf"/>
</dbReference>
<feature type="compositionally biased region" description="Basic and acidic residues" evidence="10">
    <location>
        <begin position="415"/>
        <end position="424"/>
    </location>
</feature>
<dbReference type="FunFam" id="2.40.30.10:FF:000008">
    <property type="entry name" value="Translation initiation factor IF-2"/>
    <property type="match status" value="1"/>
</dbReference>
<dbReference type="PANTHER" id="PTHR43381:SF5">
    <property type="entry name" value="TR-TYPE G DOMAIN-CONTAINING PROTEIN"/>
    <property type="match status" value="1"/>
</dbReference>
<evidence type="ECO:0000259" key="11">
    <source>
        <dbReference type="PROSITE" id="PS51722"/>
    </source>
</evidence>
<dbReference type="FunFam" id="3.40.50.300:FF:000019">
    <property type="entry name" value="Translation initiation factor IF-2"/>
    <property type="match status" value="1"/>
</dbReference>
<organism evidence="12 13">
    <name type="scientific">Fulvimarina manganoxydans</name>
    <dbReference type="NCBI Taxonomy" id="937218"/>
    <lineage>
        <taxon>Bacteria</taxon>
        <taxon>Pseudomonadati</taxon>
        <taxon>Pseudomonadota</taxon>
        <taxon>Alphaproteobacteria</taxon>
        <taxon>Hyphomicrobiales</taxon>
        <taxon>Aurantimonadaceae</taxon>
        <taxon>Fulvimarina</taxon>
    </lineage>
</organism>
<feature type="domain" description="Tr-type G" evidence="11">
    <location>
        <begin position="582"/>
        <end position="749"/>
    </location>
</feature>
<dbReference type="Pfam" id="PF22042">
    <property type="entry name" value="EF-G_D2"/>
    <property type="match status" value="1"/>
</dbReference>
<name>A0A1W2DYX1_9HYPH</name>
<dbReference type="InterPro" id="IPR009000">
    <property type="entry name" value="Transl_B-barrel_sf"/>
</dbReference>
<feature type="compositionally biased region" description="Basic and acidic residues" evidence="10">
    <location>
        <begin position="256"/>
        <end position="268"/>
    </location>
</feature>
<dbReference type="GO" id="GO:0003743">
    <property type="term" value="F:translation initiation factor activity"/>
    <property type="evidence" value="ECO:0007669"/>
    <property type="project" value="UniProtKB-UniRule"/>
</dbReference>
<comment type="subcellular location">
    <subcellularLocation>
        <location evidence="8">Cytoplasm</location>
    </subcellularLocation>
</comment>
<feature type="compositionally biased region" description="Basic and acidic residues" evidence="10">
    <location>
        <begin position="309"/>
        <end position="382"/>
    </location>
</feature>
<feature type="compositionally biased region" description="Basic and acidic residues" evidence="10">
    <location>
        <begin position="99"/>
        <end position="109"/>
    </location>
</feature>
<evidence type="ECO:0000256" key="4">
    <source>
        <dbReference type="ARBA" id="ARBA00022540"/>
    </source>
</evidence>
<dbReference type="SUPFAM" id="SSF50447">
    <property type="entry name" value="Translation proteins"/>
    <property type="match status" value="2"/>
</dbReference>
<dbReference type="GO" id="GO:0005829">
    <property type="term" value="C:cytosol"/>
    <property type="evidence" value="ECO:0007669"/>
    <property type="project" value="TreeGrafter"/>
</dbReference>
<feature type="compositionally biased region" description="Low complexity" evidence="10">
    <location>
        <begin position="386"/>
        <end position="412"/>
    </location>
</feature>
<dbReference type="RefSeq" id="WP_084411744.1">
    <property type="nucleotide sequence ID" value="NZ_FWXR01000019.1"/>
</dbReference>
<feature type="binding site" evidence="8">
    <location>
        <begin position="591"/>
        <end position="598"/>
    </location>
    <ligand>
        <name>GTP</name>
        <dbReference type="ChEBI" id="CHEBI:37565"/>
    </ligand>
</feature>
<evidence type="ECO:0000256" key="5">
    <source>
        <dbReference type="ARBA" id="ARBA00022741"/>
    </source>
</evidence>
<dbReference type="InterPro" id="IPR013575">
    <property type="entry name" value="IF2_assoc_dom_bac"/>
</dbReference>
<keyword evidence="13" id="KW-1185">Reference proteome</keyword>
<dbReference type="InterPro" id="IPR044145">
    <property type="entry name" value="IF2_II"/>
</dbReference>
<evidence type="ECO:0000256" key="10">
    <source>
        <dbReference type="SAM" id="MobiDB-lite"/>
    </source>
</evidence>
<dbReference type="PROSITE" id="PS01176">
    <property type="entry name" value="IF2"/>
    <property type="match status" value="1"/>
</dbReference>
<dbReference type="SUPFAM" id="SSF52540">
    <property type="entry name" value="P-loop containing nucleoside triphosphate hydrolases"/>
    <property type="match status" value="1"/>
</dbReference>
<dbReference type="EMBL" id="FWXR01000019">
    <property type="protein sequence ID" value="SMD02517.1"/>
    <property type="molecule type" value="Genomic_DNA"/>
</dbReference>
<keyword evidence="7 8" id="KW-0342">GTP-binding</keyword>
<dbReference type="CDD" id="cd01887">
    <property type="entry name" value="IF2_eIF5B"/>
    <property type="match status" value="1"/>
</dbReference>
<feature type="compositionally biased region" description="Low complexity" evidence="10">
    <location>
        <begin position="169"/>
        <end position="189"/>
    </location>
</feature>
<dbReference type="SUPFAM" id="SSF52156">
    <property type="entry name" value="Initiation factor IF2/eIF5b, domain 3"/>
    <property type="match status" value="1"/>
</dbReference>
<sequence length="1084" mass="115725">MSDTKSGDDKTLSVNNKKTLSLKRSGVEQSTVKQNFSHGRTKAVVVETKKRRISKPEDREASPQVAAGLKPRVQPPAPGTAARGVTPPPPPPQNSGKPRPIEFSKKAEQTEAAAPTAQAAEVSEAAAPAVEAQQAPSTPPAAEAPAPVAETPKEAVAEAKAPEPKPEAAKPAVAETPAAPAGEAPSASETRAEPKPASPTPAATSQASAPAKPAAPAQPQTPARSERPAQQDRQNQPSGPNRGGAPAGRYGNQPQRGRDDRRDGRDGQGQRGNNRPGGPGGRDDRRGGSGGGQQPGGRQPRGAVLSDLSSREMDARRRALEIAKQREVEARRVFQEEEARRAADDERRQRERAEAEKRAAEEAERIAREAEEKQKAEAEAKRRAAAKPTARGGAAAAPAAPVSPADAEAALARGIRPDARRKAGDDEDESSRNRVRKGAKAPAEAPRATKGAGDRRRGKLTLDKALSGDEGGRSRSLSSIRRRQEKFKRSQQSQPREKIVREVILPETITIQELANRMSERAVDVIKFLMKEGQMMKPGDIIEADLAELIASEFGHTVNRVAESDVEEGIFGVQDNPENLTGRPPVVTIMGHVDHGKTSLLDAIRKTKVVSGEAGGITQHIGAYQVEQNGQKISFIDTPGHAAFTAMRARGAQATDIAVLVVAADDSVMPQTIESINHAKAAGVPIIVAINKIDKPDANADKVRQGLLQHEVFVETMGGEVLDVEVSAKTGLGLDKLLEAILLQSEILDLKADPSRTAEGVVIEAQLDKGRGPVATVLVQTGTLKQGDIVVAGDEWGRVRALVNDQGAQLKEAPPSMPVEILGMQGTPAAGDRFAVVENEAKAREISEYRQRLAREKQVAKSAGQRGSLEQMMSQLQDTGLKSFPLLIKGDVQGSIEAIDGALEALGTDEVRANIVHSGAGAITESDVSLAAASNAAIIGFNVRANKQAREAADREGIEIRYYNVIYDLVDDVKDAMSGLLSPERRETFIGNAEIREVFNITKVGKVAGCLVTEGEVERGAGVRLIRDNVVIHEGTLKTLKRFKDEVSKVISGQECGMAFERYEDIRQGDIIECFRVEHVARTL</sequence>
<keyword evidence="4 8" id="KW-0396">Initiation factor</keyword>
<dbReference type="InterPro" id="IPR053905">
    <property type="entry name" value="EF-G-like_DII"/>
</dbReference>
<feature type="compositionally biased region" description="Polar residues" evidence="10">
    <location>
        <begin position="27"/>
        <end position="38"/>
    </location>
</feature>
<dbReference type="FunFam" id="3.40.50.10050:FF:000001">
    <property type="entry name" value="Translation initiation factor IF-2"/>
    <property type="match status" value="1"/>
</dbReference>
<dbReference type="CDD" id="cd03702">
    <property type="entry name" value="IF2_mtIF2_II"/>
    <property type="match status" value="1"/>
</dbReference>
<evidence type="ECO:0000256" key="7">
    <source>
        <dbReference type="ARBA" id="ARBA00023134"/>
    </source>
</evidence>
<dbReference type="STRING" id="937218.SAMN06297251_1199"/>
<dbReference type="AlphaFoldDB" id="A0A1W2DYX1"/>
<accession>A0A1W2DYX1</accession>
<dbReference type="GO" id="GO:0003924">
    <property type="term" value="F:GTPase activity"/>
    <property type="evidence" value="ECO:0007669"/>
    <property type="project" value="UniProtKB-UniRule"/>
</dbReference>
<evidence type="ECO:0000256" key="3">
    <source>
        <dbReference type="ARBA" id="ARBA00022490"/>
    </source>
</evidence>
<dbReference type="PROSITE" id="PS51722">
    <property type="entry name" value="G_TR_2"/>
    <property type="match status" value="1"/>
</dbReference>
<dbReference type="Proteomes" id="UP000192656">
    <property type="component" value="Unassembled WGS sequence"/>
</dbReference>
<dbReference type="InterPro" id="IPR005225">
    <property type="entry name" value="Small_GTP-bd"/>
</dbReference>
<evidence type="ECO:0000256" key="8">
    <source>
        <dbReference type="HAMAP-Rule" id="MF_00100"/>
    </source>
</evidence>
<dbReference type="InterPro" id="IPR023115">
    <property type="entry name" value="TIF_IF2_dom3"/>
</dbReference>
<dbReference type="NCBIfam" id="TIGR00231">
    <property type="entry name" value="small_GTP"/>
    <property type="match status" value="1"/>
</dbReference>
<keyword evidence="6 8" id="KW-0648">Protein biosynthesis</keyword>
<feature type="compositionally biased region" description="Basic and acidic residues" evidence="10">
    <location>
        <begin position="151"/>
        <end position="168"/>
    </location>
</feature>
<dbReference type="Gene3D" id="3.40.50.10050">
    <property type="entry name" value="Translation initiation factor IF- 2, domain 3"/>
    <property type="match status" value="1"/>
</dbReference>
<evidence type="ECO:0000256" key="2">
    <source>
        <dbReference type="ARBA" id="ARBA00020675"/>
    </source>
</evidence>
<dbReference type="Pfam" id="PF00009">
    <property type="entry name" value="GTP_EFTU"/>
    <property type="match status" value="1"/>
</dbReference>
<dbReference type="GO" id="GO:0005525">
    <property type="term" value="F:GTP binding"/>
    <property type="evidence" value="ECO:0007669"/>
    <property type="project" value="UniProtKB-KW"/>
</dbReference>
<feature type="compositionally biased region" description="Basic and acidic residues" evidence="10">
    <location>
        <begin position="452"/>
        <end position="473"/>
    </location>
</feature>
<proteinExistence type="inferred from homology"/>
<dbReference type="FunFam" id="2.40.30.10:FF:000007">
    <property type="entry name" value="Translation initiation factor IF-2"/>
    <property type="match status" value="1"/>
</dbReference>
<dbReference type="Gene3D" id="3.40.50.300">
    <property type="entry name" value="P-loop containing nucleotide triphosphate hydrolases"/>
    <property type="match status" value="1"/>
</dbReference>
<feature type="compositionally biased region" description="Basic and acidic residues" evidence="10">
    <location>
        <begin position="1"/>
        <end position="11"/>
    </location>
</feature>